<dbReference type="InterPro" id="IPR054572">
    <property type="entry name" value="TBP-TOTE"/>
</dbReference>
<dbReference type="RefSeq" id="WP_183475794.1">
    <property type="nucleotide sequence ID" value="NZ_JACIFO010000001.1"/>
</dbReference>
<evidence type="ECO:0000259" key="1">
    <source>
        <dbReference type="Pfam" id="PF08378"/>
    </source>
</evidence>
<evidence type="ECO:0000313" key="4">
    <source>
        <dbReference type="Proteomes" id="UP000553034"/>
    </source>
</evidence>
<sequence>MLEIRKGTAAKNYENTFFREFAENLKNLFDKYSLDGLLIANSECEAEKRLQIDALLITEKAVCIIDFKNFGGKITLPKNAKSEFDFGKWTNEKGEIIKGGSSINPFIQLKNQKDRFIKVVENQILDRLPTSDCFNPYHTVRTVCFQKQIELIGSIPPKEELNFFIIDKSNYLEKIKDIIDITDKEVSLTKESYDVFKDVFRADIFDLSENYGETTDFTTYETALDFENLYPDQKSALQEIESFLKSEDERFFVLQGTSLSGKTHLIPFIQDVAYNNQIPEARLFASSGRVANNLLKNTNLEFESIYSYIYGGSITNSATEEKEESENQDEDKIDLEIVPLKKSDDTEEAIFIVDESHLISDNYHQSIDLRFGSGKLLKDFIEFADLKNSKRKIIFVGDSFQLSIGKKEESALNPEYLTDEYNFEAKAFQLVDKEKKSPIVAEGLKAVKCIRHQSFNNLKFEISDSLKILSKDELKEGIENSLKSTSSSHILCYSNFDAQKINFWIKNSILKNGNDLTKGDLVIFGNNIRVEDENDPFAEPKKIFNGQFGTVVSVSNTITKTEKLITPLTFREVTINLQKSNHTLSFLSLENFRLSDKGELSKEEIISYKILLAQLAEKELDNFKNGKYHVDEELKDLLQKLADGKRVKTKVTRKIQRALSNMPATDYYKFKNAAQMRFGWALTVHKSMSYKWDEIFFNVETGGGKTNETYFKWIYTGLIRATSKVSLINYTPISPFYKVDLKPTIPSSSNGKDLFYIADASIDLSNLNKEVANKYSFKDDDFKSSLLQLHQFIEGKLTSKKITIDSINHPNYQELYELKGNSGETATISIYYNKKGQFKMPSLMKSQPKEFGEELLNILKADNSLDDFGFIKDNWRVSAYCQLNEILKEKDLTISYIIQAPYKDTVQLIRSGNKLTADLYYDGDGFFSTISALSSTETSLWTDFQLIINDLKNFDGF</sequence>
<gene>
    <name evidence="3" type="ORF">GGR32_000399</name>
</gene>
<dbReference type="Pfam" id="PF22721">
    <property type="entry name" value="TBP-TOTE"/>
    <property type="match status" value="2"/>
</dbReference>
<proteinExistence type="predicted"/>
<accession>A0A840ET83</accession>
<reference evidence="3 4" key="1">
    <citation type="submission" date="2020-08" db="EMBL/GenBank/DDBJ databases">
        <title>Genomic Encyclopedia of Type Strains, Phase IV (KMG-IV): sequencing the most valuable type-strain genomes for metagenomic binning, comparative biology and taxonomic classification.</title>
        <authorList>
            <person name="Goeker M."/>
        </authorList>
    </citation>
    <scope>NUCLEOTIDE SEQUENCE [LARGE SCALE GENOMIC DNA]</scope>
    <source>
        <strain evidence="3 4">DSM 29568</strain>
    </source>
</reference>
<feature type="domain" description="NERD" evidence="1">
    <location>
        <begin position="20"/>
        <end position="120"/>
    </location>
</feature>
<dbReference type="SUPFAM" id="SSF52540">
    <property type="entry name" value="P-loop containing nucleoside triphosphate hydrolases"/>
    <property type="match status" value="2"/>
</dbReference>
<keyword evidence="4" id="KW-1185">Reference proteome</keyword>
<evidence type="ECO:0000313" key="3">
    <source>
        <dbReference type="EMBL" id="MBB4118127.1"/>
    </source>
</evidence>
<dbReference type="Proteomes" id="UP000553034">
    <property type="component" value="Unassembled WGS sequence"/>
</dbReference>
<organism evidence="3 4">
    <name type="scientific">Mesonia hippocampi</name>
    <dbReference type="NCBI Taxonomy" id="1628250"/>
    <lineage>
        <taxon>Bacteria</taxon>
        <taxon>Pseudomonadati</taxon>
        <taxon>Bacteroidota</taxon>
        <taxon>Flavobacteriia</taxon>
        <taxon>Flavobacteriales</taxon>
        <taxon>Flavobacteriaceae</taxon>
        <taxon>Mesonia</taxon>
    </lineage>
</organism>
<dbReference type="InterPro" id="IPR027417">
    <property type="entry name" value="P-loop_NTPase"/>
</dbReference>
<name>A0A840ET83_9FLAO</name>
<evidence type="ECO:0008006" key="5">
    <source>
        <dbReference type="Google" id="ProtNLM"/>
    </source>
</evidence>
<feature type="domain" description="TATA-binding-like protein" evidence="2">
    <location>
        <begin position="874"/>
        <end position="947"/>
    </location>
</feature>
<feature type="domain" description="TATA-binding-like protein" evidence="2">
    <location>
        <begin position="785"/>
        <end position="859"/>
    </location>
</feature>
<dbReference type="EMBL" id="JACIFO010000001">
    <property type="protein sequence ID" value="MBB4118127.1"/>
    <property type="molecule type" value="Genomic_DNA"/>
</dbReference>
<dbReference type="InterPro" id="IPR011528">
    <property type="entry name" value="NERD"/>
</dbReference>
<dbReference type="AlphaFoldDB" id="A0A840ET83"/>
<evidence type="ECO:0000259" key="2">
    <source>
        <dbReference type="Pfam" id="PF22721"/>
    </source>
</evidence>
<dbReference type="Gene3D" id="3.40.50.300">
    <property type="entry name" value="P-loop containing nucleotide triphosphate hydrolases"/>
    <property type="match status" value="2"/>
</dbReference>
<comment type="caution">
    <text evidence="3">The sequence shown here is derived from an EMBL/GenBank/DDBJ whole genome shotgun (WGS) entry which is preliminary data.</text>
</comment>
<protein>
    <recommendedName>
        <fullName evidence="5">NERD domain-containing protein</fullName>
    </recommendedName>
</protein>
<dbReference type="Pfam" id="PF08378">
    <property type="entry name" value="NERD"/>
    <property type="match status" value="1"/>
</dbReference>